<dbReference type="SMART" id="SM00347">
    <property type="entry name" value="HTH_MARR"/>
    <property type="match status" value="1"/>
</dbReference>
<dbReference type="EMBL" id="CP023778">
    <property type="protein sequence ID" value="ATL68240.1"/>
    <property type="molecule type" value="Genomic_DNA"/>
</dbReference>
<evidence type="ECO:0000313" key="2">
    <source>
        <dbReference type="EMBL" id="ATL68240.1"/>
    </source>
</evidence>
<evidence type="ECO:0000313" key="3">
    <source>
        <dbReference type="Proteomes" id="UP000221961"/>
    </source>
</evidence>
<dbReference type="InterPro" id="IPR000835">
    <property type="entry name" value="HTH_MarR-typ"/>
</dbReference>
<gene>
    <name evidence="2" type="ORF">CRH09_20695</name>
</gene>
<sequence length="203" mass="22038">MRRLTKSREEIYSCATHLLRYTANLSYDSLCSAEIFPKVRTAVSDSPPTRADLIAELVTDAIPGYAIRVVQLNSVVATRLGVTDTDVQCLHALDRYGPATPGVLAKRVNLTTGSASRMIDRLEAAGCVRRIPDPTDRRRVLIEPTGDGIARVSAAYAGLIARTRDDLAAFTEDEIQVLVRFFRAAEHSTAIAAHLEKGSATGL</sequence>
<dbReference type="InterPro" id="IPR036390">
    <property type="entry name" value="WH_DNA-bd_sf"/>
</dbReference>
<dbReference type="PRINTS" id="PR00598">
    <property type="entry name" value="HTHMARR"/>
</dbReference>
<dbReference type="Pfam" id="PF12802">
    <property type="entry name" value="MarR_2"/>
    <property type="match status" value="1"/>
</dbReference>
<dbReference type="Proteomes" id="UP000221961">
    <property type="component" value="Chromosome"/>
</dbReference>
<dbReference type="InterPro" id="IPR036388">
    <property type="entry name" value="WH-like_DNA-bd_sf"/>
</dbReference>
<reference evidence="2 3" key="1">
    <citation type="submission" date="2017-10" db="EMBL/GenBank/DDBJ databases">
        <title>Comparative genomics between pathogenic Norcardia.</title>
        <authorList>
            <person name="Zeng L."/>
        </authorList>
    </citation>
    <scope>NUCLEOTIDE SEQUENCE [LARGE SCALE GENOMIC DNA]</scope>
    <source>
        <strain evidence="2 3">NC_YFY_NT001</strain>
    </source>
</reference>
<dbReference type="GO" id="GO:0003700">
    <property type="term" value="F:DNA-binding transcription factor activity"/>
    <property type="evidence" value="ECO:0007669"/>
    <property type="project" value="InterPro"/>
</dbReference>
<dbReference type="PROSITE" id="PS50995">
    <property type="entry name" value="HTH_MARR_2"/>
    <property type="match status" value="1"/>
</dbReference>
<dbReference type="Gene3D" id="1.10.10.10">
    <property type="entry name" value="Winged helix-like DNA-binding domain superfamily/Winged helix DNA-binding domain"/>
    <property type="match status" value="1"/>
</dbReference>
<name>A0A291RLT2_9NOCA</name>
<protein>
    <submittedName>
        <fullName evidence="2">MarR family transcriptional regulator</fullName>
    </submittedName>
</protein>
<accession>A0A291RLT2</accession>
<proteinExistence type="predicted"/>
<dbReference type="SUPFAM" id="SSF46785">
    <property type="entry name" value="Winged helix' DNA-binding domain"/>
    <property type="match status" value="1"/>
</dbReference>
<organism evidence="2 3">
    <name type="scientific">Nocardia terpenica</name>
    <dbReference type="NCBI Taxonomy" id="455432"/>
    <lineage>
        <taxon>Bacteria</taxon>
        <taxon>Bacillati</taxon>
        <taxon>Actinomycetota</taxon>
        <taxon>Actinomycetes</taxon>
        <taxon>Mycobacteriales</taxon>
        <taxon>Nocardiaceae</taxon>
        <taxon>Nocardia</taxon>
    </lineage>
</organism>
<dbReference type="PANTHER" id="PTHR33164">
    <property type="entry name" value="TRANSCRIPTIONAL REGULATOR, MARR FAMILY"/>
    <property type="match status" value="1"/>
</dbReference>
<dbReference type="GO" id="GO:0006950">
    <property type="term" value="P:response to stress"/>
    <property type="evidence" value="ECO:0007669"/>
    <property type="project" value="TreeGrafter"/>
</dbReference>
<dbReference type="AlphaFoldDB" id="A0A291RLT2"/>
<dbReference type="InterPro" id="IPR039422">
    <property type="entry name" value="MarR/SlyA-like"/>
</dbReference>
<dbReference type="KEGG" id="ntp:CRH09_20695"/>
<feature type="domain" description="HTH marR-type" evidence="1">
    <location>
        <begin position="51"/>
        <end position="187"/>
    </location>
</feature>
<dbReference type="PANTHER" id="PTHR33164:SF106">
    <property type="entry name" value="TRANSCRIPTIONAL REGULATORY PROTEIN"/>
    <property type="match status" value="1"/>
</dbReference>
<evidence type="ECO:0000259" key="1">
    <source>
        <dbReference type="PROSITE" id="PS50995"/>
    </source>
</evidence>